<keyword evidence="3" id="KW-1185">Reference proteome</keyword>
<keyword evidence="2" id="KW-0812">Transmembrane</keyword>
<protein>
    <submittedName>
        <fullName evidence="4">MAM and LDL-receptor class A domain-containing protein 1-like</fullName>
    </submittedName>
</protein>
<evidence type="ECO:0000256" key="1">
    <source>
        <dbReference type="SAM" id="MobiDB-lite"/>
    </source>
</evidence>
<dbReference type="GeneID" id="117354221"/>
<dbReference type="RefSeq" id="XP_033787198.1">
    <property type="nucleotide sequence ID" value="XM_033931307.1"/>
</dbReference>
<feature type="transmembrane region" description="Helical" evidence="2">
    <location>
        <begin position="6"/>
        <end position="30"/>
    </location>
</feature>
<dbReference type="Proteomes" id="UP000515159">
    <property type="component" value="Chromosome 2"/>
</dbReference>
<feature type="region of interest" description="Disordered" evidence="1">
    <location>
        <begin position="85"/>
        <end position="106"/>
    </location>
</feature>
<sequence>MAHQNAVWIGLGVGITCLLMNITVIVLCYLSRKKVQTQKPREAHPVGFVNPLYDEQSMCKKIEPDVNSVSSEVNISVSPWQAYQEHSSSKGADVSSFSNPLYGMTS</sequence>
<keyword evidence="2" id="KW-0472">Membrane</keyword>
<evidence type="ECO:0000313" key="4">
    <source>
        <dbReference type="RefSeq" id="XP_033787198.1"/>
    </source>
</evidence>
<dbReference type="KEGG" id="gsh:117354221"/>
<accession>A0A6P8QIE9</accession>
<proteinExistence type="predicted"/>
<evidence type="ECO:0000313" key="3">
    <source>
        <dbReference type="Proteomes" id="UP000515159"/>
    </source>
</evidence>
<dbReference type="InParanoid" id="A0A6P8QIE9"/>
<dbReference type="OrthoDB" id="9114891at2759"/>
<organism evidence="3 4">
    <name type="scientific">Geotrypetes seraphini</name>
    <name type="common">Gaboon caecilian</name>
    <name type="synonym">Caecilia seraphini</name>
    <dbReference type="NCBI Taxonomy" id="260995"/>
    <lineage>
        <taxon>Eukaryota</taxon>
        <taxon>Metazoa</taxon>
        <taxon>Chordata</taxon>
        <taxon>Craniata</taxon>
        <taxon>Vertebrata</taxon>
        <taxon>Euteleostomi</taxon>
        <taxon>Amphibia</taxon>
        <taxon>Gymnophiona</taxon>
        <taxon>Geotrypetes</taxon>
    </lineage>
</organism>
<name>A0A6P8QIE9_GEOSA</name>
<dbReference type="AlphaFoldDB" id="A0A6P8QIE9"/>
<keyword evidence="2" id="KW-1133">Transmembrane helix</keyword>
<reference evidence="4" key="1">
    <citation type="submission" date="2025-08" db="UniProtKB">
        <authorList>
            <consortium name="RefSeq"/>
        </authorList>
    </citation>
    <scope>IDENTIFICATION</scope>
</reference>
<evidence type="ECO:0000256" key="2">
    <source>
        <dbReference type="SAM" id="Phobius"/>
    </source>
</evidence>
<gene>
    <name evidence="4" type="primary">LOC117354221</name>
</gene>